<feature type="transmembrane region" description="Helical" evidence="1">
    <location>
        <begin position="290"/>
        <end position="311"/>
    </location>
</feature>
<proteinExistence type="predicted"/>
<keyword evidence="1" id="KW-1133">Transmembrane helix</keyword>
<feature type="transmembrane region" description="Helical" evidence="1">
    <location>
        <begin position="64"/>
        <end position="85"/>
    </location>
</feature>
<keyword evidence="1" id="KW-0472">Membrane</keyword>
<feature type="transmembrane region" description="Helical" evidence="1">
    <location>
        <begin position="112"/>
        <end position="137"/>
    </location>
</feature>
<feature type="transmembrane region" description="Helical" evidence="1">
    <location>
        <begin position="184"/>
        <end position="206"/>
    </location>
</feature>
<evidence type="ECO:0000313" key="3">
    <source>
        <dbReference type="Proteomes" id="UP000198324"/>
    </source>
</evidence>
<protein>
    <recommendedName>
        <fullName evidence="4">Voltage-dependent anion channel</fullName>
    </recommendedName>
</protein>
<dbReference type="Proteomes" id="UP000198324">
    <property type="component" value="Unassembled WGS sequence"/>
</dbReference>
<dbReference type="RefSeq" id="WP_089272302.1">
    <property type="nucleotide sequence ID" value="NZ_FZOC01000002.1"/>
</dbReference>
<evidence type="ECO:0000313" key="2">
    <source>
        <dbReference type="EMBL" id="SNR74099.1"/>
    </source>
</evidence>
<keyword evidence="3" id="KW-1185">Reference proteome</keyword>
<evidence type="ECO:0000256" key="1">
    <source>
        <dbReference type="SAM" id="Phobius"/>
    </source>
</evidence>
<name>A0A238YUI3_9BACT</name>
<feature type="transmembrane region" description="Helical" evidence="1">
    <location>
        <begin position="251"/>
        <end position="270"/>
    </location>
</feature>
<feature type="transmembrane region" description="Helical" evidence="1">
    <location>
        <begin position="331"/>
        <end position="348"/>
    </location>
</feature>
<feature type="transmembrane region" description="Helical" evidence="1">
    <location>
        <begin position="363"/>
        <end position="386"/>
    </location>
</feature>
<organism evidence="2 3">
    <name type="scientific">Humidesulfovibrio mexicanus</name>
    <dbReference type="NCBI Taxonomy" id="147047"/>
    <lineage>
        <taxon>Bacteria</taxon>
        <taxon>Pseudomonadati</taxon>
        <taxon>Thermodesulfobacteriota</taxon>
        <taxon>Desulfovibrionia</taxon>
        <taxon>Desulfovibrionales</taxon>
        <taxon>Desulfovibrionaceae</taxon>
        <taxon>Humidesulfovibrio</taxon>
    </lineage>
</organism>
<dbReference type="AlphaFoldDB" id="A0A238YUI3"/>
<reference evidence="2 3" key="1">
    <citation type="submission" date="2017-06" db="EMBL/GenBank/DDBJ databases">
        <authorList>
            <person name="Kim H.J."/>
            <person name="Triplett B.A."/>
        </authorList>
    </citation>
    <scope>NUCLEOTIDE SEQUENCE [LARGE SCALE GENOMIC DNA]</scope>
    <source>
        <strain evidence="2 3">DSM 13116</strain>
    </source>
</reference>
<evidence type="ECO:0008006" key="4">
    <source>
        <dbReference type="Google" id="ProtNLM"/>
    </source>
</evidence>
<gene>
    <name evidence="2" type="ORF">SAMN04488503_0962</name>
</gene>
<accession>A0A238YUI3</accession>
<keyword evidence="1" id="KW-0812">Transmembrane</keyword>
<sequence>MAASTTTDPDGYSPLYFLSSLGAGGLAVTFFMWLMHWTPHPGKSVPVFEDIAKAFEAGDLAMRAMLLLAVAGIVYYAVLNIKLLVWNLQRYRAWKGGGEHAKLIASNGETQLLALPLALGMNVNVLFILGLVLVPGLWSVVEYLFPAAIVVFLAIGVMVLRMLGRFYVRVLTAGGFNCAANNSFAQALPAFALAMVGVGLAAPAGLSSVAPISGAGLVLSTFFLVATALTGATALLLGLRSLLEHGADIETAPTLSVFIPVLTIVAILSLRQGHGLHEHFALDSGAGDRLMALSQFLSAQLLFGLFAGAILNKLGYAKRFVTGPESSPGSYALVCPGVALVVMLQFWLNRGLADAGLVAKFSFAYWALTAPGLALQFATMWLVFMLNRKHFRKPKHGC</sequence>
<feature type="transmembrane region" description="Helical" evidence="1">
    <location>
        <begin position="12"/>
        <end position="35"/>
    </location>
</feature>
<dbReference type="OrthoDB" id="9156251at2"/>
<dbReference type="InterPro" id="IPR059133">
    <property type="entry name" value="TsoY-like"/>
</dbReference>
<dbReference type="EMBL" id="FZOC01000002">
    <property type="protein sequence ID" value="SNR74099.1"/>
    <property type="molecule type" value="Genomic_DNA"/>
</dbReference>
<dbReference type="NCBIfam" id="NF047644">
    <property type="entry name" value="TsoY_fam"/>
    <property type="match status" value="1"/>
</dbReference>
<feature type="transmembrane region" description="Helical" evidence="1">
    <location>
        <begin position="143"/>
        <end position="163"/>
    </location>
</feature>
<feature type="transmembrane region" description="Helical" evidence="1">
    <location>
        <begin position="212"/>
        <end position="239"/>
    </location>
</feature>